<sequence>MSVFSRVAFGDRSPRLSTSSLVSSTTSSTTSTTCSANASGSGSSTREPLIVAPGRVDVPADEMREYIEELVQAPQGEFVQPHEILLPNLVAMTYRGTLSFSPQTPKETIYAG</sequence>
<feature type="region of interest" description="Disordered" evidence="1">
    <location>
        <begin position="10"/>
        <end position="49"/>
    </location>
</feature>
<dbReference type="EMBL" id="JAACJO010000001">
    <property type="protein sequence ID" value="KAF5363554.1"/>
    <property type="molecule type" value="Genomic_DNA"/>
</dbReference>
<evidence type="ECO:0000313" key="2">
    <source>
        <dbReference type="EMBL" id="KAF5363554.1"/>
    </source>
</evidence>
<protein>
    <submittedName>
        <fullName evidence="2">Uncharacterized protein</fullName>
    </submittedName>
</protein>
<accession>A0A8H5GEW8</accession>
<keyword evidence="3" id="KW-1185">Reference proteome</keyword>
<reference evidence="2 3" key="1">
    <citation type="journal article" date="2020" name="ISME J.">
        <title>Uncovering the hidden diversity of litter-decomposition mechanisms in mushroom-forming fungi.</title>
        <authorList>
            <person name="Floudas D."/>
            <person name="Bentzer J."/>
            <person name="Ahren D."/>
            <person name="Johansson T."/>
            <person name="Persson P."/>
            <person name="Tunlid A."/>
        </authorList>
    </citation>
    <scope>NUCLEOTIDE SEQUENCE [LARGE SCALE GENOMIC DNA]</scope>
    <source>
        <strain evidence="2 3">CBS 146.42</strain>
    </source>
</reference>
<evidence type="ECO:0000256" key="1">
    <source>
        <dbReference type="SAM" id="MobiDB-lite"/>
    </source>
</evidence>
<organism evidence="2 3">
    <name type="scientific">Leucocoprinus leucothites</name>
    <dbReference type="NCBI Taxonomy" id="201217"/>
    <lineage>
        <taxon>Eukaryota</taxon>
        <taxon>Fungi</taxon>
        <taxon>Dikarya</taxon>
        <taxon>Basidiomycota</taxon>
        <taxon>Agaricomycotina</taxon>
        <taxon>Agaricomycetes</taxon>
        <taxon>Agaricomycetidae</taxon>
        <taxon>Agaricales</taxon>
        <taxon>Agaricineae</taxon>
        <taxon>Agaricaceae</taxon>
        <taxon>Leucocoprinus</taxon>
    </lineage>
</organism>
<proteinExistence type="predicted"/>
<comment type="caution">
    <text evidence="2">The sequence shown here is derived from an EMBL/GenBank/DDBJ whole genome shotgun (WGS) entry which is preliminary data.</text>
</comment>
<name>A0A8H5GEW8_9AGAR</name>
<dbReference type="AlphaFoldDB" id="A0A8H5GEW8"/>
<dbReference type="Proteomes" id="UP000559027">
    <property type="component" value="Unassembled WGS sequence"/>
</dbReference>
<evidence type="ECO:0000313" key="3">
    <source>
        <dbReference type="Proteomes" id="UP000559027"/>
    </source>
</evidence>
<feature type="compositionally biased region" description="Low complexity" evidence="1">
    <location>
        <begin position="17"/>
        <end position="45"/>
    </location>
</feature>
<gene>
    <name evidence="2" type="ORF">D9756_000094</name>
</gene>